<evidence type="ECO:0000313" key="1">
    <source>
        <dbReference type="EMBL" id="GAI80214.1"/>
    </source>
</evidence>
<protein>
    <submittedName>
        <fullName evidence="1">Uncharacterized protein</fullName>
    </submittedName>
</protein>
<name>X1TJJ0_9ZZZZ</name>
<sequence length="195" mass="21841">ISEINDFNGKKIGIGPHGSGAAIFAETFLKHIGVWDKIKPMFLPPSDQITALKNKNIDVFGYFSGIPMAAIIDISASHNIQIIDLQKDGEKSDFTKTFPFYIKTTIPKGTYKDQKEDIGSYSNLTYWIASEDVSEEIIYKLVKSLFSDEGIEYMKTVHKRSEELSLKNILIGVKESGVPLHPGVIKFLKENNINI</sequence>
<dbReference type="Gene3D" id="3.40.190.10">
    <property type="entry name" value="Periplasmic binding protein-like II"/>
    <property type="match status" value="1"/>
</dbReference>
<gene>
    <name evidence="1" type="ORF">S12H4_26150</name>
</gene>
<dbReference type="InterPro" id="IPR011852">
    <property type="entry name" value="TRAP_TAXI"/>
</dbReference>
<reference evidence="1" key="1">
    <citation type="journal article" date="2014" name="Front. Microbiol.">
        <title>High frequency of phylogenetically diverse reductive dehalogenase-homologous genes in deep subseafloor sedimentary metagenomes.</title>
        <authorList>
            <person name="Kawai M."/>
            <person name="Futagami T."/>
            <person name="Toyoda A."/>
            <person name="Takaki Y."/>
            <person name="Nishi S."/>
            <person name="Hori S."/>
            <person name="Arai W."/>
            <person name="Tsubouchi T."/>
            <person name="Morono Y."/>
            <person name="Uchiyama I."/>
            <person name="Ito T."/>
            <person name="Fujiyama A."/>
            <person name="Inagaki F."/>
            <person name="Takami H."/>
        </authorList>
    </citation>
    <scope>NUCLEOTIDE SEQUENCE</scope>
    <source>
        <strain evidence="1">Expedition CK06-06</strain>
    </source>
</reference>
<dbReference type="SUPFAM" id="SSF53850">
    <property type="entry name" value="Periplasmic binding protein-like II"/>
    <property type="match status" value="1"/>
</dbReference>
<accession>X1TJJ0</accession>
<feature type="non-terminal residue" evidence="1">
    <location>
        <position position="1"/>
    </location>
</feature>
<dbReference type="NCBIfam" id="TIGR02122">
    <property type="entry name" value="TRAP_TAXI"/>
    <property type="match status" value="1"/>
</dbReference>
<dbReference type="PANTHER" id="PTHR42941">
    <property type="entry name" value="SLL1037 PROTEIN"/>
    <property type="match status" value="1"/>
</dbReference>
<proteinExistence type="predicted"/>
<dbReference type="PANTHER" id="PTHR42941:SF1">
    <property type="entry name" value="SLL1037 PROTEIN"/>
    <property type="match status" value="1"/>
</dbReference>
<dbReference type="EMBL" id="BARW01014809">
    <property type="protein sequence ID" value="GAI80214.1"/>
    <property type="molecule type" value="Genomic_DNA"/>
</dbReference>
<dbReference type="Pfam" id="PF16868">
    <property type="entry name" value="NMT1_3"/>
    <property type="match status" value="1"/>
</dbReference>
<dbReference type="AlphaFoldDB" id="X1TJJ0"/>
<organism evidence="1">
    <name type="scientific">marine sediment metagenome</name>
    <dbReference type="NCBI Taxonomy" id="412755"/>
    <lineage>
        <taxon>unclassified sequences</taxon>
        <taxon>metagenomes</taxon>
        <taxon>ecological metagenomes</taxon>
    </lineage>
</organism>
<comment type="caution">
    <text evidence="1">The sequence shown here is derived from an EMBL/GenBank/DDBJ whole genome shotgun (WGS) entry which is preliminary data.</text>
</comment>